<sequence>MPSATQALAESFGSERSSQPRSLWQLLQEGVDKNPNGLALACPHHATKYLSPSARDTNGYHPTENGEAHGNLEWSYSQLSRYAEHFAKELQQHGAQCQGATIVPFLPSGPEWALVFWTAAKLSMPIAAVDPKVLFSEETRSGGNGMQDSYVKTLRPHIVIVQDDLAASVFDEACARNDHTPVLKVIVDPDSTLSRPLSDERKGWVTLDGIIRSSPVSETNGHSDQTPGEATPDPEAVARILFTGGSTGDPKGCPHTHANLTAESDGFNTLRGLTTTSRTLVQSPAHHIMANAAALLTWRAGAGVIFPFKGNKFDAGDSIKAIKAYKCTYLPVHHSMSDSILRHPSFNKGDVESVRYMQIGGALIGSSLAQSYSKAFGVAKDGTGRLEIFPFWGSTEGMYTTACVKGDTLIADNEIYVENESSTDSSDVLAVGRAYLGGRVKVVDPDTGATKHRGQSEKYVGELHFGGDTVINQYVGGVSPDSFYTQDGFSWFRTGDQGRMADDGSIFMLGRYKDMIKRGGENIFPQQLEYTLLSVCSTKVSYKPTTLPTVQDADNPRKAQIIGIPDAITGEACVAVVDTSKSEQFSKLQLQVDVSKHIGSEFVFVHILTLEELGLAQYPVGPGGKVRKPILKELVLNHLEKTKKQVPRTNGYATPNGNSNYNTMDQHGSLDLVKSVWADLLHIDASQFGDDFRLEHFTDSLTAMRYCFEIEKLTSKRLTVADVRDAPTIRDQAKLVSGAPVDMHVTGKTDLDVNKRTGPPLIEDIPICRGQESKFLQIKDLATAVLGRHGLNWERDVQDCFPSPPLLAATVLLPATRSFNLRFAFEVRGLEFSEIRDAVVEILKVQPLLLSAGINLENKLVYVQLRQNEDVIERFITKERELDSVDAAVDFGLHEPFEVVARPTELLSRFGIFPVPSQDATQGPVHVIIMSLAHNICDGMTNSVVIAALEAQLRMRSKKAGDSVKTPPAPRFLPYKLFADMYDSLDNSVSATTSAKLVASKFHGIHEAAGASWPSFDPKKMLSIFAADVGDSTEIFRGGIMIQRSGRAPGILSLQDTHGIPPSIALKVAYGLAVMQMTGKKSALYLHVDAARHWPFQDTWTQSFLPNPLLIGGPTVVLTWEWLKLGAEGATLLDVFRGVQDKDAELAPHSHMFQSYDAVTAHLPAEDAAFVRDTRCFDPKIALNHVPDVGRFTGADGLKALKLKGTAFYGTGVTPLQSGFDAGDRELCVIAGLVDGTHWEYPEGEVGGFEETILRTLGEIVKPENWNEAAVRFAKTAEA</sequence>
<proteinExistence type="inferred from homology"/>
<evidence type="ECO:0000313" key="6">
    <source>
        <dbReference type="EMBL" id="KAL1854468.1"/>
    </source>
</evidence>
<comment type="similarity">
    <text evidence="1">Belongs to the ATP-dependent AMP-binding enzyme family.</text>
</comment>
<evidence type="ECO:0000256" key="2">
    <source>
        <dbReference type="ARBA" id="ARBA00022598"/>
    </source>
</evidence>
<dbReference type="PANTHER" id="PTHR43201:SF5">
    <property type="entry name" value="MEDIUM-CHAIN ACYL-COA LIGASE ACSF2, MITOCHONDRIAL"/>
    <property type="match status" value="1"/>
</dbReference>
<gene>
    <name evidence="6" type="ORF">Daus18300_011389</name>
</gene>
<feature type="domain" description="Carrier" evidence="5">
    <location>
        <begin position="672"/>
        <end position="735"/>
    </location>
</feature>
<evidence type="ECO:0000259" key="5">
    <source>
        <dbReference type="Pfam" id="PF00550"/>
    </source>
</evidence>
<dbReference type="InterPro" id="IPR045851">
    <property type="entry name" value="AMP-bd_C_sf"/>
</dbReference>
<dbReference type="Gene3D" id="1.10.1200.10">
    <property type="entry name" value="ACP-like"/>
    <property type="match status" value="1"/>
</dbReference>
<dbReference type="InterPro" id="IPR042099">
    <property type="entry name" value="ANL_N_sf"/>
</dbReference>
<dbReference type="SUPFAM" id="SSF47336">
    <property type="entry name" value="ACP-like"/>
    <property type="match status" value="1"/>
</dbReference>
<evidence type="ECO:0000256" key="1">
    <source>
        <dbReference type="ARBA" id="ARBA00006432"/>
    </source>
</evidence>
<accession>A0ABR3W6P3</accession>
<keyword evidence="2" id="KW-0436">Ligase</keyword>
<name>A0ABR3W6P3_9PEZI</name>
<protein>
    <submittedName>
        <fullName evidence="6">NRPS-like protein biosynthetic cluster</fullName>
    </submittedName>
</protein>
<dbReference type="EMBL" id="JAWRVE010000138">
    <property type="protein sequence ID" value="KAL1854468.1"/>
    <property type="molecule type" value="Genomic_DNA"/>
</dbReference>
<reference evidence="6 7" key="1">
    <citation type="journal article" date="2024" name="IMA Fungus">
        <title>IMA Genome - F19 : A genome assembly and annotation guide to empower mycologists, including annotated draft genome sequences of Ceratocystis pirilliformis, Diaporthe australafricana, Fusarium ophioides, Paecilomyces lecythidis, and Sporothrix stenoceras.</title>
        <authorList>
            <person name="Aylward J."/>
            <person name="Wilson A.M."/>
            <person name="Visagie C.M."/>
            <person name="Spraker J."/>
            <person name="Barnes I."/>
            <person name="Buitendag C."/>
            <person name="Ceriani C."/>
            <person name="Del Mar Angel L."/>
            <person name="du Plessis D."/>
            <person name="Fuchs T."/>
            <person name="Gasser K."/>
            <person name="Kramer D."/>
            <person name="Li W."/>
            <person name="Munsamy K."/>
            <person name="Piso A."/>
            <person name="Price J.L."/>
            <person name="Sonnekus B."/>
            <person name="Thomas C."/>
            <person name="van der Nest A."/>
            <person name="van Dijk A."/>
            <person name="van Heerden A."/>
            <person name="van Vuuren N."/>
            <person name="Yilmaz N."/>
            <person name="Duong T.A."/>
            <person name="van der Merwe N.A."/>
            <person name="Wingfield M.J."/>
            <person name="Wingfield B.D."/>
        </authorList>
    </citation>
    <scope>NUCLEOTIDE SEQUENCE [LARGE SCALE GENOMIC DNA]</scope>
    <source>
        <strain evidence="6 7">CMW 18300</strain>
    </source>
</reference>
<evidence type="ECO:0000259" key="4">
    <source>
        <dbReference type="Pfam" id="PF00501"/>
    </source>
</evidence>
<evidence type="ECO:0000256" key="3">
    <source>
        <dbReference type="SAM" id="MobiDB-lite"/>
    </source>
</evidence>
<evidence type="ECO:0000313" key="7">
    <source>
        <dbReference type="Proteomes" id="UP001583177"/>
    </source>
</evidence>
<feature type="region of interest" description="Disordered" evidence="3">
    <location>
        <begin position="1"/>
        <end position="20"/>
    </location>
</feature>
<dbReference type="Gene3D" id="3.30.300.30">
    <property type="match status" value="1"/>
</dbReference>
<dbReference type="InterPro" id="IPR000873">
    <property type="entry name" value="AMP-dep_synth/lig_dom"/>
</dbReference>
<dbReference type="PROSITE" id="PS00455">
    <property type="entry name" value="AMP_BINDING"/>
    <property type="match status" value="1"/>
</dbReference>
<dbReference type="Proteomes" id="UP001583177">
    <property type="component" value="Unassembled WGS sequence"/>
</dbReference>
<feature type="domain" description="AMP-dependent synthetase/ligase" evidence="4">
    <location>
        <begin position="73"/>
        <end position="474"/>
    </location>
</feature>
<organism evidence="6 7">
    <name type="scientific">Diaporthe australafricana</name>
    <dbReference type="NCBI Taxonomy" id="127596"/>
    <lineage>
        <taxon>Eukaryota</taxon>
        <taxon>Fungi</taxon>
        <taxon>Dikarya</taxon>
        <taxon>Ascomycota</taxon>
        <taxon>Pezizomycotina</taxon>
        <taxon>Sordariomycetes</taxon>
        <taxon>Sordariomycetidae</taxon>
        <taxon>Diaporthales</taxon>
        <taxon>Diaporthaceae</taxon>
        <taxon>Diaporthe</taxon>
    </lineage>
</organism>
<dbReference type="Pfam" id="PF00501">
    <property type="entry name" value="AMP-binding"/>
    <property type="match status" value="1"/>
</dbReference>
<dbReference type="InterPro" id="IPR020845">
    <property type="entry name" value="AMP-binding_CS"/>
</dbReference>
<dbReference type="InterPro" id="IPR036736">
    <property type="entry name" value="ACP-like_sf"/>
</dbReference>
<dbReference type="Pfam" id="PF00550">
    <property type="entry name" value="PP-binding"/>
    <property type="match status" value="1"/>
</dbReference>
<dbReference type="Gene3D" id="3.40.50.12780">
    <property type="entry name" value="N-terminal domain of ligase-like"/>
    <property type="match status" value="1"/>
</dbReference>
<comment type="caution">
    <text evidence="6">The sequence shown here is derived from an EMBL/GenBank/DDBJ whole genome shotgun (WGS) entry which is preliminary data.</text>
</comment>
<dbReference type="CDD" id="cd04433">
    <property type="entry name" value="AFD_class_I"/>
    <property type="match status" value="1"/>
</dbReference>
<dbReference type="SUPFAM" id="SSF56801">
    <property type="entry name" value="Acetyl-CoA synthetase-like"/>
    <property type="match status" value="1"/>
</dbReference>
<dbReference type="InterPro" id="IPR009081">
    <property type="entry name" value="PP-bd_ACP"/>
</dbReference>
<keyword evidence="7" id="KW-1185">Reference proteome</keyword>
<dbReference type="PANTHER" id="PTHR43201">
    <property type="entry name" value="ACYL-COA SYNTHETASE"/>
    <property type="match status" value="1"/>
</dbReference>